<evidence type="ECO:0000259" key="1">
    <source>
        <dbReference type="Pfam" id="PF16400"/>
    </source>
</evidence>
<accession>A0A366KQ05</accession>
<dbReference type="Pfam" id="PF16400">
    <property type="entry name" value="DUF5008"/>
    <property type="match status" value="1"/>
</dbReference>
<gene>
    <name evidence="2" type="ORF">DRW42_20500</name>
</gene>
<feature type="domain" description="DUF5008" evidence="1">
    <location>
        <begin position="27"/>
        <end position="119"/>
    </location>
</feature>
<dbReference type="Proteomes" id="UP000252081">
    <property type="component" value="Unassembled WGS sequence"/>
</dbReference>
<organism evidence="2 3">
    <name type="scientific">Pedobacter miscanthi</name>
    <dbReference type="NCBI Taxonomy" id="2259170"/>
    <lineage>
        <taxon>Bacteria</taxon>
        <taxon>Pseudomonadati</taxon>
        <taxon>Bacteroidota</taxon>
        <taxon>Sphingobacteriia</taxon>
        <taxon>Sphingobacteriales</taxon>
        <taxon>Sphingobacteriaceae</taxon>
        <taxon>Pedobacter</taxon>
    </lineage>
</organism>
<dbReference type="InterPro" id="IPR013783">
    <property type="entry name" value="Ig-like_fold"/>
</dbReference>
<dbReference type="Gene3D" id="2.60.40.10">
    <property type="entry name" value="Immunoglobulins"/>
    <property type="match status" value="1"/>
</dbReference>
<name>A0A366KQ05_9SPHI</name>
<protein>
    <recommendedName>
        <fullName evidence="1">DUF5008 domain-containing protein</fullName>
    </recommendedName>
</protein>
<reference evidence="2 3" key="1">
    <citation type="submission" date="2018-07" db="EMBL/GenBank/DDBJ databases">
        <title>A draft genome of a endophytic bacteria, a new species of Pedobacter.</title>
        <authorList>
            <person name="Zhang Z.D."/>
            <person name="Chen Z.J."/>
        </authorList>
    </citation>
    <scope>NUCLEOTIDE SEQUENCE [LARGE SCALE GENOMIC DNA]</scope>
    <source>
        <strain evidence="2 3">RS10</strain>
    </source>
</reference>
<dbReference type="PROSITE" id="PS51257">
    <property type="entry name" value="PROKAR_LIPOPROTEIN"/>
    <property type="match status" value="1"/>
</dbReference>
<dbReference type="Pfam" id="PF17164">
    <property type="entry name" value="DUF5122"/>
    <property type="match status" value="2"/>
</dbReference>
<comment type="caution">
    <text evidence="2">The sequence shown here is derived from an EMBL/GenBank/DDBJ whole genome shotgun (WGS) entry which is preliminary data.</text>
</comment>
<evidence type="ECO:0000313" key="3">
    <source>
        <dbReference type="Proteomes" id="UP000252081"/>
    </source>
</evidence>
<sequence length="540" mass="59162">MMKRIIYTLSIFFLLALVIQGCKKEEELGEDPYGVGKSPLGITISQTLPPVPSEGIVGTTVVVKATGLLPYKDQLSFMFNGEKAQVISVTESEITVKVPEAGSTGITSISIGDQLILGPSFTVSGIIKNDITWKAIAGTNDYVNQFYQLADGRALVIGSFNNYDNKGLIVPVNRIARTSLDGDYDRTFRTGRGANGSLSTAIEIGGRLIIAGGFSGYNQRTENISNITSLYPNGAIDTVIIKTKKKPTVTDTVTQKWFPKFNGGANDYIHRIYPHQGKILATGNFRYYVKRTYDKDNYDFTRDTVILDSTEIRQILRFNLDGSLDKTFRFNTTTNKGNVSANGPIDTYMHTDAPNNEKLMVFGNFITFDGQPAVRILRLAVNGTIDPSFNPGSGANDGINSLTYNATTRKYLITGVFTRYNGKPANGIALINEDGSLDESFSAKSFEGGYPTFARQISNGLIIVSGYYRKYNNVTRNGFMVLNPAGLLEPGYNATGPFSGDLTDIVETKSADGKKALLLIGRFYRFDNLPVNNIIRVTIE</sequence>
<dbReference type="InterPro" id="IPR032175">
    <property type="entry name" value="DUF5008"/>
</dbReference>
<dbReference type="InterPro" id="IPR013431">
    <property type="entry name" value="Delta_60_rpt"/>
</dbReference>
<evidence type="ECO:0000313" key="2">
    <source>
        <dbReference type="EMBL" id="RBQ03608.1"/>
    </source>
</evidence>
<proteinExistence type="predicted"/>
<dbReference type="Gene3D" id="2.80.10.50">
    <property type="match status" value="2"/>
</dbReference>
<dbReference type="EMBL" id="QNQU01000020">
    <property type="protein sequence ID" value="RBQ03608.1"/>
    <property type="molecule type" value="Genomic_DNA"/>
</dbReference>
<dbReference type="AlphaFoldDB" id="A0A366KQ05"/>
<keyword evidence="3" id="KW-1185">Reference proteome</keyword>